<dbReference type="Proteomes" id="UP001597417">
    <property type="component" value="Unassembled WGS sequence"/>
</dbReference>
<feature type="transmembrane region" description="Helical" evidence="1">
    <location>
        <begin position="21"/>
        <end position="41"/>
    </location>
</feature>
<keyword evidence="3" id="KW-1185">Reference proteome</keyword>
<keyword evidence="1" id="KW-1133">Transmembrane helix</keyword>
<comment type="caution">
    <text evidence="2">The sequence shown here is derived from an EMBL/GenBank/DDBJ whole genome shotgun (WGS) entry which is preliminary data.</text>
</comment>
<feature type="transmembrane region" description="Helical" evidence="1">
    <location>
        <begin position="210"/>
        <end position="236"/>
    </location>
</feature>
<accession>A0ABW5G7M0</accession>
<keyword evidence="1" id="KW-0472">Membrane</keyword>
<proteinExistence type="predicted"/>
<feature type="transmembrane region" description="Helical" evidence="1">
    <location>
        <begin position="243"/>
        <end position="261"/>
    </location>
</feature>
<name>A0ABW5G7M0_9PSEU</name>
<gene>
    <name evidence="2" type="ORF">ACFSXZ_31635</name>
</gene>
<organism evidence="2 3">
    <name type="scientific">Amycolatopsis pigmentata</name>
    <dbReference type="NCBI Taxonomy" id="450801"/>
    <lineage>
        <taxon>Bacteria</taxon>
        <taxon>Bacillati</taxon>
        <taxon>Actinomycetota</taxon>
        <taxon>Actinomycetes</taxon>
        <taxon>Pseudonocardiales</taxon>
        <taxon>Pseudonocardiaceae</taxon>
        <taxon>Amycolatopsis</taxon>
    </lineage>
</organism>
<keyword evidence="1" id="KW-0812">Transmembrane</keyword>
<evidence type="ECO:0000256" key="1">
    <source>
        <dbReference type="SAM" id="Phobius"/>
    </source>
</evidence>
<sequence>MSAPMSALNPRILRIELRRSSASAVGGLVALLGVAGLYLLFTTHQGDLWDTQWTLLVTFERIMLVLLWPLSLGAGAWQARRDRRSRMVELLATTPRPVPLRVLSSAAAMAICVVLGYLLILAAGAVRVAGNTAYQQLDWLPIAGVGALSLVAASWLGMGIGRLLPSGYTPPLLVVAGFLVLMAPIQFGKTGSPGALGLLVPNLSKKLDEYSTISGSVSLAQAVWFGALAVSGLLLFMLTRRGALVAVVPAVAGLVAASTMLSGAPADGIVADPGAAAEVCTTDGGPAVCMTSVHAQGLSRMTGPARRALKLLAVLPDAPTSVHEVTSYRAGAQPAGEIWVHSDNFAVSQGESDDQVVVRMLAGAGTRLCDRPDGTGIADDYRVRRLAAAWLYGAYPAPGQSGPGNARVSPEEADAWRQLKALPEPEQVRRIAAVRRAGFTCQGDLRAALAGGAS</sequence>
<reference evidence="3" key="1">
    <citation type="journal article" date="2019" name="Int. J. Syst. Evol. Microbiol.">
        <title>The Global Catalogue of Microorganisms (GCM) 10K type strain sequencing project: providing services to taxonomists for standard genome sequencing and annotation.</title>
        <authorList>
            <consortium name="The Broad Institute Genomics Platform"/>
            <consortium name="The Broad Institute Genome Sequencing Center for Infectious Disease"/>
            <person name="Wu L."/>
            <person name="Ma J."/>
        </authorList>
    </citation>
    <scope>NUCLEOTIDE SEQUENCE [LARGE SCALE GENOMIC DNA]</scope>
    <source>
        <strain evidence="3">CGMCC 4.7645</strain>
    </source>
</reference>
<feature type="transmembrane region" description="Helical" evidence="1">
    <location>
        <begin position="53"/>
        <end position="77"/>
    </location>
</feature>
<dbReference type="EMBL" id="JBHUKR010000021">
    <property type="protein sequence ID" value="MFD2420891.1"/>
    <property type="molecule type" value="Genomic_DNA"/>
</dbReference>
<evidence type="ECO:0000313" key="2">
    <source>
        <dbReference type="EMBL" id="MFD2420891.1"/>
    </source>
</evidence>
<feature type="transmembrane region" description="Helical" evidence="1">
    <location>
        <begin position="172"/>
        <end position="190"/>
    </location>
</feature>
<evidence type="ECO:0008006" key="4">
    <source>
        <dbReference type="Google" id="ProtNLM"/>
    </source>
</evidence>
<evidence type="ECO:0000313" key="3">
    <source>
        <dbReference type="Proteomes" id="UP001597417"/>
    </source>
</evidence>
<dbReference type="RefSeq" id="WP_378269181.1">
    <property type="nucleotide sequence ID" value="NZ_JBHUKR010000021.1"/>
</dbReference>
<feature type="transmembrane region" description="Helical" evidence="1">
    <location>
        <begin position="140"/>
        <end position="160"/>
    </location>
</feature>
<protein>
    <recommendedName>
        <fullName evidence="4">ABC-type transport system involved in multi-copper enzyme maturation, permease component</fullName>
    </recommendedName>
</protein>
<feature type="transmembrane region" description="Helical" evidence="1">
    <location>
        <begin position="98"/>
        <end position="120"/>
    </location>
</feature>